<sequence>MQQSAMVRRESSVLGNGRARFLSTNADIATRRMVMREEDDVPRFHLPHGLSCLTTRVENQRKDLSGKGQVFYMGVTQEHHPLITLTIPFKSGSCIMSTSGGIMLLNRN</sequence>
<dbReference type="EMBL" id="WIXP02000005">
    <property type="protein sequence ID" value="KAF6210154.1"/>
    <property type="molecule type" value="Genomic_DNA"/>
</dbReference>
<organism evidence="1 2">
    <name type="scientific">Apolygus lucorum</name>
    <name type="common">Small green plant bug</name>
    <name type="synonym">Lygocoris lucorum</name>
    <dbReference type="NCBI Taxonomy" id="248454"/>
    <lineage>
        <taxon>Eukaryota</taxon>
        <taxon>Metazoa</taxon>
        <taxon>Ecdysozoa</taxon>
        <taxon>Arthropoda</taxon>
        <taxon>Hexapoda</taxon>
        <taxon>Insecta</taxon>
        <taxon>Pterygota</taxon>
        <taxon>Neoptera</taxon>
        <taxon>Paraneoptera</taxon>
        <taxon>Hemiptera</taxon>
        <taxon>Heteroptera</taxon>
        <taxon>Panheteroptera</taxon>
        <taxon>Cimicomorpha</taxon>
        <taxon>Miridae</taxon>
        <taxon>Mirini</taxon>
        <taxon>Apolygus</taxon>
    </lineage>
</organism>
<name>A0A8S9XNH3_APOLU</name>
<evidence type="ECO:0000313" key="2">
    <source>
        <dbReference type="Proteomes" id="UP000466442"/>
    </source>
</evidence>
<dbReference type="Proteomes" id="UP000466442">
    <property type="component" value="Linkage Group LG5"/>
</dbReference>
<reference evidence="1" key="1">
    <citation type="journal article" date="2021" name="Mol. Ecol. Resour.">
        <title>Apolygus lucorum genome provides insights into omnivorousness and mesophyll feeding.</title>
        <authorList>
            <person name="Liu Y."/>
            <person name="Liu H."/>
            <person name="Wang H."/>
            <person name="Huang T."/>
            <person name="Liu B."/>
            <person name="Yang B."/>
            <person name="Yin L."/>
            <person name="Li B."/>
            <person name="Zhang Y."/>
            <person name="Zhang S."/>
            <person name="Jiang F."/>
            <person name="Zhang X."/>
            <person name="Ren Y."/>
            <person name="Wang B."/>
            <person name="Wang S."/>
            <person name="Lu Y."/>
            <person name="Wu K."/>
            <person name="Fan W."/>
            <person name="Wang G."/>
        </authorList>
    </citation>
    <scope>NUCLEOTIDE SEQUENCE</scope>
    <source>
        <strain evidence="1">12Hb</strain>
    </source>
</reference>
<gene>
    <name evidence="1" type="ORF">GE061_013256</name>
</gene>
<dbReference type="AlphaFoldDB" id="A0A8S9XNH3"/>
<proteinExistence type="predicted"/>
<evidence type="ECO:0000313" key="1">
    <source>
        <dbReference type="EMBL" id="KAF6210154.1"/>
    </source>
</evidence>
<accession>A0A8S9XNH3</accession>
<comment type="caution">
    <text evidence="1">The sequence shown here is derived from an EMBL/GenBank/DDBJ whole genome shotgun (WGS) entry which is preliminary data.</text>
</comment>
<keyword evidence="2" id="KW-1185">Reference proteome</keyword>
<protein>
    <submittedName>
        <fullName evidence="1">Uncharacterized protein</fullName>
    </submittedName>
</protein>